<evidence type="ECO:0000313" key="2">
    <source>
        <dbReference type="EMBL" id="KUG20368.1"/>
    </source>
</evidence>
<feature type="region of interest" description="Disordered" evidence="1">
    <location>
        <begin position="1"/>
        <end position="25"/>
    </location>
</feature>
<name>A0A0W8FHL4_9ZZZZ</name>
<comment type="caution">
    <text evidence="2">The sequence shown here is derived from an EMBL/GenBank/DDBJ whole genome shotgun (WGS) entry which is preliminary data.</text>
</comment>
<feature type="compositionally biased region" description="Low complexity" evidence="1">
    <location>
        <begin position="14"/>
        <end position="25"/>
    </location>
</feature>
<sequence length="90" mass="9562">MNAEDVMAHTRPYSGSAPGTGSGAARECGCRPVIAGICAVHDSGFDFPSGIVCENRTRSIVADSRIFIRCVCSLFRGLHGQFSQENHAGF</sequence>
<dbReference type="AlphaFoldDB" id="A0A0W8FHL4"/>
<gene>
    <name evidence="2" type="ORF">ASZ90_009901</name>
</gene>
<proteinExistence type="predicted"/>
<accession>A0A0W8FHL4</accession>
<organism evidence="2">
    <name type="scientific">hydrocarbon metagenome</name>
    <dbReference type="NCBI Taxonomy" id="938273"/>
    <lineage>
        <taxon>unclassified sequences</taxon>
        <taxon>metagenomes</taxon>
        <taxon>ecological metagenomes</taxon>
    </lineage>
</organism>
<dbReference type="EMBL" id="LNQE01001199">
    <property type="protein sequence ID" value="KUG20368.1"/>
    <property type="molecule type" value="Genomic_DNA"/>
</dbReference>
<protein>
    <submittedName>
        <fullName evidence="2">Uncharacterized protein</fullName>
    </submittedName>
</protein>
<evidence type="ECO:0000256" key="1">
    <source>
        <dbReference type="SAM" id="MobiDB-lite"/>
    </source>
</evidence>
<reference evidence="2" key="1">
    <citation type="journal article" date="2015" name="Proc. Natl. Acad. Sci. U.S.A.">
        <title>Networks of energetic and metabolic interactions define dynamics in microbial communities.</title>
        <authorList>
            <person name="Embree M."/>
            <person name="Liu J.K."/>
            <person name="Al-Bassam M.M."/>
            <person name="Zengler K."/>
        </authorList>
    </citation>
    <scope>NUCLEOTIDE SEQUENCE</scope>
</reference>